<dbReference type="Proteomes" id="UP000239757">
    <property type="component" value="Unassembled WGS sequence"/>
</dbReference>
<feature type="region of interest" description="Disordered" evidence="1">
    <location>
        <begin position="382"/>
        <end position="405"/>
    </location>
</feature>
<dbReference type="PANTHER" id="PTHR15321">
    <property type="entry name" value="TUMOR SUPPRESSOR P53-BINDING PROTEIN 1"/>
    <property type="match status" value="1"/>
</dbReference>
<feature type="compositionally biased region" description="Basic residues" evidence="1">
    <location>
        <begin position="820"/>
        <end position="833"/>
    </location>
</feature>
<evidence type="ECO:0000259" key="2">
    <source>
        <dbReference type="PROSITE" id="PS50172"/>
    </source>
</evidence>
<dbReference type="Pfam" id="PF18428">
    <property type="entry name" value="BRCT_3"/>
    <property type="match status" value="1"/>
</dbReference>
<dbReference type="Gene3D" id="3.40.50.10190">
    <property type="entry name" value="BRCT domain"/>
    <property type="match status" value="2"/>
</dbReference>
<dbReference type="InterPro" id="IPR047252">
    <property type="entry name" value="TP53BP1-like"/>
</dbReference>
<dbReference type="GO" id="GO:0042393">
    <property type="term" value="F:histone binding"/>
    <property type="evidence" value="ECO:0007669"/>
    <property type="project" value="TreeGrafter"/>
</dbReference>
<dbReference type="InterPro" id="IPR036420">
    <property type="entry name" value="BRCT_dom_sf"/>
</dbReference>
<accession>A0A2P5XHN6</accession>
<evidence type="ECO:0000313" key="3">
    <source>
        <dbReference type="EMBL" id="PPS02840.1"/>
    </source>
</evidence>
<dbReference type="SUPFAM" id="SSF52113">
    <property type="entry name" value="BRCT domain"/>
    <property type="match status" value="2"/>
</dbReference>
<feature type="domain" description="BRCT" evidence="2">
    <location>
        <begin position="894"/>
        <end position="950"/>
    </location>
</feature>
<dbReference type="InterPro" id="IPR001357">
    <property type="entry name" value="BRCT_dom"/>
</dbReference>
<feature type="domain" description="BRCT" evidence="2">
    <location>
        <begin position="970"/>
        <end position="1070"/>
    </location>
</feature>
<proteinExistence type="predicted"/>
<dbReference type="PROSITE" id="PS50172">
    <property type="entry name" value="BRCT"/>
    <property type="match status" value="2"/>
</dbReference>
<dbReference type="GO" id="GO:0005634">
    <property type="term" value="C:nucleus"/>
    <property type="evidence" value="ECO:0007669"/>
    <property type="project" value="TreeGrafter"/>
</dbReference>
<reference evidence="3 4" key="1">
    <citation type="submission" date="2015-01" db="EMBL/GenBank/DDBJ databases">
        <title>Genome of allotetraploid Gossypium barbadense reveals genomic plasticity and fiber elongation in cotton evolution.</title>
        <authorList>
            <person name="Chen X."/>
            <person name="Liu X."/>
            <person name="Zhao B."/>
            <person name="Zheng H."/>
            <person name="Hu Y."/>
            <person name="Lu G."/>
            <person name="Yang C."/>
            <person name="Chen J."/>
            <person name="Shan C."/>
            <person name="Zhang L."/>
            <person name="Zhou Y."/>
            <person name="Wang L."/>
            <person name="Guo W."/>
            <person name="Bai Y."/>
            <person name="Ruan J."/>
            <person name="Shangguan X."/>
            <person name="Mao Y."/>
            <person name="Jiang J."/>
            <person name="Zhu Y."/>
            <person name="Lei J."/>
            <person name="Kang H."/>
            <person name="Chen S."/>
            <person name="He X."/>
            <person name="Wang R."/>
            <person name="Wang Y."/>
            <person name="Chen J."/>
            <person name="Wang L."/>
            <person name="Yu S."/>
            <person name="Wang B."/>
            <person name="Wei J."/>
            <person name="Song S."/>
            <person name="Lu X."/>
            <person name="Gao Z."/>
            <person name="Gu W."/>
            <person name="Deng X."/>
            <person name="Ma D."/>
            <person name="Wang S."/>
            <person name="Liang W."/>
            <person name="Fang L."/>
            <person name="Cai C."/>
            <person name="Zhu X."/>
            <person name="Zhou B."/>
            <person name="Zhang Y."/>
            <person name="Chen Z."/>
            <person name="Xu S."/>
            <person name="Zhu R."/>
            <person name="Wang S."/>
            <person name="Zhang T."/>
            <person name="Zhao G."/>
        </authorList>
    </citation>
    <scope>NUCLEOTIDE SEQUENCE [LARGE SCALE GENOMIC DNA]</scope>
    <source>
        <strain evidence="4">cv. Xinhai21</strain>
        <tissue evidence="3">Leaf</tissue>
    </source>
</reference>
<dbReference type="AlphaFoldDB" id="A0A2P5XHN6"/>
<organism evidence="3 4">
    <name type="scientific">Gossypium barbadense</name>
    <name type="common">Sea Island cotton</name>
    <name type="synonym">Hibiscus barbadensis</name>
    <dbReference type="NCBI Taxonomy" id="3634"/>
    <lineage>
        <taxon>Eukaryota</taxon>
        <taxon>Viridiplantae</taxon>
        <taxon>Streptophyta</taxon>
        <taxon>Embryophyta</taxon>
        <taxon>Tracheophyta</taxon>
        <taxon>Spermatophyta</taxon>
        <taxon>Magnoliopsida</taxon>
        <taxon>eudicotyledons</taxon>
        <taxon>Gunneridae</taxon>
        <taxon>Pentapetalae</taxon>
        <taxon>rosids</taxon>
        <taxon>malvids</taxon>
        <taxon>Malvales</taxon>
        <taxon>Malvaceae</taxon>
        <taxon>Malvoideae</taxon>
        <taxon>Gossypium</taxon>
    </lineage>
</organism>
<dbReference type="EMBL" id="KZ664848">
    <property type="protein sequence ID" value="PPS02840.1"/>
    <property type="molecule type" value="Genomic_DNA"/>
</dbReference>
<dbReference type="OrthoDB" id="988602at2759"/>
<sequence length="1156" mass="127015">MGSLGFRPPQFSEELAWLPACLQRITDSSEQPRSPSHQQFKVLHFRLNLSSDGDSQYYQSQLFSAACTQHGSKNVLQLPQIEIPAGEKNDSVQSEHGACGVNALPMISIPRDVENVGEKTALIQNEDSACGVNALPIISIPRDVENVGEKTVLIQNEDSACGVNALPIISTQRDVENVGEKTALIQNEESACGVNALPITSNPRDVENVGEKTTLIQTKDSSCAVNALPMISISRDVENFGGQSSNHANDGSEHSIEKVTVRNLKNTDIKDAVELSIAASEALVIHELVKSDSGAEALPTAAVLEAALQVKQARLESSEDAFDCPTETSDEMDFLSDLDDLTMADAFEDVGLSFSCFSNQHAYGSDVSLVKDTPVSEDCFRSGNRTENAEHFSPQNKPSDYPTSCSKNSDPILHEMVEEISHVSATSERVVFSKVDASLQSQADLHCSDLCDLKNAAGESNASPFVTDGFRSRWLGGWTGKKEADPEQLKPKTKNITKCFAAETSFFSESADVAPDENSLVRKCANERSNIASDQSIHFEGLPEGIMVSQDVRSSYPSLVDPLCSIVPCSISSENAGTALGQNGNSGEGSARNCPFSSVGPQNENMHIESIFETRQDLPEFDGEYSASKVRRQLTSLKIYSKVLPENDSILGSPRPCVNQLTSLHLRDKNSGIRFCDKRNSEMSLAQSSKPECTIGRDAEENIAVNNPDGEGMNDKNYEHPKDRAHLQEQPSMGKSSVLILPQRMRQRLQAAKLLDRGSKTNAEQIVAEDVSVFHNAGSNIQGMQSECNNDMKVPARKRVHFSEIEVDFLKNKELTTRQSSHKKSSASRPGKRCKPDAQIEDGFSRVKEKEFEGLIWKYGGIVLVDVPSPSNRGKRCSRHKFQQLPIILCPKKGLKLLASATLNQKQEIVILQTTKFLYACAVNSLILKDKWLTDSVTAGSVLSPEKYMVLSNQSETTLTRIGKPVRHDNSGYIFDGVGVMLHGKPHFCTKFAKVIQHGGGRVFKTLLCLIQNLDAEKISMAVIVCEGENRASRQLRQCASERTIPMMPSSWIIRSLYSGKLLPFTEKKHTTLHAVTASRSFLLMEFGFASISPYEIGFAKEGNQVKGLEGRIFWSGMVRDNECKLSKASVNYFNFSKLAFTLRTYHPLAALNLKY</sequence>
<feature type="compositionally biased region" description="Polar residues" evidence="1">
    <location>
        <begin position="393"/>
        <end position="405"/>
    </location>
</feature>
<dbReference type="GO" id="GO:0045944">
    <property type="term" value="P:positive regulation of transcription by RNA polymerase II"/>
    <property type="evidence" value="ECO:0007669"/>
    <property type="project" value="TreeGrafter"/>
</dbReference>
<name>A0A2P5XHN6_GOSBA</name>
<dbReference type="GO" id="GO:0000077">
    <property type="term" value="P:DNA damage checkpoint signaling"/>
    <property type="evidence" value="ECO:0007669"/>
    <property type="project" value="TreeGrafter"/>
</dbReference>
<evidence type="ECO:0000313" key="4">
    <source>
        <dbReference type="Proteomes" id="UP000239757"/>
    </source>
</evidence>
<protein>
    <recommendedName>
        <fullName evidence="2">BRCT domain-containing protein</fullName>
    </recommendedName>
</protein>
<feature type="region of interest" description="Disordered" evidence="1">
    <location>
        <begin position="816"/>
        <end position="838"/>
    </location>
</feature>
<evidence type="ECO:0000256" key="1">
    <source>
        <dbReference type="SAM" id="MobiDB-lite"/>
    </source>
</evidence>
<gene>
    <name evidence="3" type="ORF">GOBAR_AA17810</name>
</gene>
<dbReference type="PANTHER" id="PTHR15321:SF3">
    <property type="entry name" value="TP53-BINDING PROTEIN 1"/>
    <property type="match status" value="1"/>
</dbReference>